<organism evidence="1 2">
    <name type="scientific">Caerostris extrusa</name>
    <name type="common">Bark spider</name>
    <name type="synonym">Caerostris bankana</name>
    <dbReference type="NCBI Taxonomy" id="172846"/>
    <lineage>
        <taxon>Eukaryota</taxon>
        <taxon>Metazoa</taxon>
        <taxon>Ecdysozoa</taxon>
        <taxon>Arthropoda</taxon>
        <taxon>Chelicerata</taxon>
        <taxon>Arachnida</taxon>
        <taxon>Araneae</taxon>
        <taxon>Araneomorphae</taxon>
        <taxon>Entelegynae</taxon>
        <taxon>Araneoidea</taxon>
        <taxon>Araneidae</taxon>
        <taxon>Caerostris</taxon>
    </lineage>
</organism>
<comment type="caution">
    <text evidence="1">The sequence shown here is derived from an EMBL/GenBank/DDBJ whole genome shotgun (WGS) entry which is preliminary data.</text>
</comment>
<dbReference type="EMBL" id="BPLR01019663">
    <property type="protein sequence ID" value="GIX70273.1"/>
    <property type="molecule type" value="Genomic_DNA"/>
</dbReference>
<dbReference type="Proteomes" id="UP001054945">
    <property type="component" value="Unassembled WGS sequence"/>
</dbReference>
<dbReference type="AlphaFoldDB" id="A0AAV4MCV9"/>
<proteinExistence type="predicted"/>
<accession>A0AAV4MCV9</accession>
<keyword evidence="2" id="KW-1185">Reference proteome</keyword>
<reference evidence="1 2" key="1">
    <citation type="submission" date="2021-06" db="EMBL/GenBank/DDBJ databases">
        <title>Caerostris extrusa draft genome.</title>
        <authorList>
            <person name="Kono N."/>
            <person name="Arakawa K."/>
        </authorList>
    </citation>
    <scope>NUCLEOTIDE SEQUENCE [LARGE SCALE GENOMIC DNA]</scope>
</reference>
<gene>
    <name evidence="1" type="ORF">CEXT_604341</name>
</gene>
<evidence type="ECO:0000313" key="2">
    <source>
        <dbReference type="Proteomes" id="UP001054945"/>
    </source>
</evidence>
<evidence type="ECO:0000313" key="1">
    <source>
        <dbReference type="EMBL" id="GIX70273.1"/>
    </source>
</evidence>
<sequence>MQYRERGIARITLVLNQKRRNSILLPLPPSPSYKLLMDFPAASLINVTKLSYSMSASKISGRRIAASIDREFSVTSGRFATNLQNDNGYPKTSLSKAIS</sequence>
<name>A0AAV4MCV9_CAEEX</name>
<protein>
    <submittedName>
        <fullName evidence="1">Uncharacterized protein</fullName>
    </submittedName>
</protein>